<dbReference type="InterPro" id="IPR003661">
    <property type="entry name" value="HisK_dim/P_dom"/>
</dbReference>
<dbReference type="SMART" id="SM00387">
    <property type="entry name" value="HATPase_c"/>
    <property type="match status" value="1"/>
</dbReference>
<dbReference type="SUPFAM" id="SSF52172">
    <property type="entry name" value="CheY-like"/>
    <property type="match status" value="2"/>
</dbReference>
<dbReference type="SUPFAM" id="SSF47384">
    <property type="entry name" value="Homodimeric domain of signal transducing histidine kinase"/>
    <property type="match status" value="1"/>
</dbReference>
<dbReference type="InterPro" id="IPR003594">
    <property type="entry name" value="HATPase_dom"/>
</dbReference>
<evidence type="ECO:0000256" key="8">
    <source>
        <dbReference type="ARBA" id="ARBA00022741"/>
    </source>
</evidence>
<reference evidence="18 19" key="1">
    <citation type="submission" date="2020-04" db="EMBL/GenBank/DDBJ databases">
        <title>Draft genome of Pyxidicoccus fallax type strain.</title>
        <authorList>
            <person name="Whitworth D.E."/>
        </authorList>
    </citation>
    <scope>NUCLEOTIDE SEQUENCE [LARGE SCALE GENOMIC DNA]</scope>
    <source>
        <strain evidence="18 19">DSM 14698</strain>
    </source>
</reference>
<dbReference type="RefSeq" id="WP_169342956.1">
    <property type="nucleotide sequence ID" value="NZ_JABBJJ010000006.1"/>
</dbReference>
<evidence type="ECO:0000313" key="18">
    <source>
        <dbReference type="EMBL" id="NMO13674.1"/>
    </source>
</evidence>
<gene>
    <name evidence="18" type="ORF">HG543_02185</name>
</gene>
<dbReference type="Proteomes" id="UP000518300">
    <property type="component" value="Unassembled WGS sequence"/>
</dbReference>
<dbReference type="GO" id="GO:0045121">
    <property type="term" value="C:membrane raft"/>
    <property type="evidence" value="ECO:0007669"/>
    <property type="project" value="UniProtKB-SubCell"/>
</dbReference>
<keyword evidence="5" id="KW-1003">Cell membrane</keyword>
<evidence type="ECO:0000256" key="4">
    <source>
        <dbReference type="ARBA" id="ARBA00012438"/>
    </source>
</evidence>
<feature type="domain" description="PAS" evidence="16">
    <location>
        <begin position="136"/>
        <end position="206"/>
    </location>
</feature>
<dbReference type="PROSITE" id="PS50112">
    <property type="entry name" value="PAS"/>
    <property type="match status" value="1"/>
</dbReference>
<dbReference type="CDD" id="cd00130">
    <property type="entry name" value="PAS"/>
    <property type="match status" value="1"/>
</dbReference>
<keyword evidence="8" id="KW-0547">Nucleotide-binding</keyword>
<dbReference type="SUPFAM" id="SSF55874">
    <property type="entry name" value="ATPase domain of HSP90 chaperone/DNA topoisomerase II/histidine kinase"/>
    <property type="match status" value="1"/>
</dbReference>
<evidence type="ECO:0000256" key="1">
    <source>
        <dbReference type="ARBA" id="ARBA00000085"/>
    </source>
</evidence>
<dbReference type="InterPro" id="IPR013655">
    <property type="entry name" value="PAS_fold_3"/>
</dbReference>
<dbReference type="CDD" id="cd00082">
    <property type="entry name" value="HisKA"/>
    <property type="match status" value="1"/>
</dbReference>
<feature type="domain" description="Response regulatory" evidence="15">
    <location>
        <begin position="14"/>
        <end position="130"/>
    </location>
</feature>
<dbReference type="NCBIfam" id="TIGR00229">
    <property type="entry name" value="sensory_box"/>
    <property type="match status" value="1"/>
</dbReference>
<dbReference type="Gene3D" id="1.10.287.130">
    <property type="match status" value="1"/>
</dbReference>
<dbReference type="Gene3D" id="3.30.450.20">
    <property type="entry name" value="PAS domain"/>
    <property type="match status" value="1"/>
</dbReference>
<evidence type="ECO:0000256" key="2">
    <source>
        <dbReference type="ARBA" id="ARBA00004236"/>
    </source>
</evidence>
<dbReference type="InterPro" id="IPR029016">
    <property type="entry name" value="GAF-like_dom_sf"/>
</dbReference>
<keyword evidence="19" id="KW-1185">Reference proteome</keyword>
<evidence type="ECO:0000256" key="12">
    <source>
        <dbReference type="ARBA" id="ARBA00023136"/>
    </source>
</evidence>
<evidence type="ECO:0000256" key="6">
    <source>
        <dbReference type="ARBA" id="ARBA00022553"/>
    </source>
</evidence>
<evidence type="ECO:0000259" key="14">
    <source>
        <dbReference type="PROSITE" id="PS50109"/>
    </source>
</evidence>
<dbReference type="InterPro" id="IPR000700">
    <property type="entry name" value="PAS-assoc_C"/>
</dbReference>
<dbReference type="SMART" id="SM00086">
    <property type="entry name" value="PAC"/>
    <property type="match status" value="1"/>
</dbReference>
<dbReference type="AlphaFoldDB" id="A0A848L4N4"/>
<evidence type="ECO:0000256" key="10">
    <source>
        <dbReference type="ARBA" id="ARBA00022840"/>
    </source>
</evidence>
<name>A0A848L4N4_9BACT</name>
<dbReference type="Pfam" id="PF08447">
    <property type="entry name" value="PAS_3"/>
    <property type="match status" value="1"/>
</dbReference>
<dbReference type="Pfam" id="PF00512">
    <property type="entry name" value="HisKA"/>
    <property type="match status" value="1"/>
</dbReference>
<dbReference type="GO" id="GO:0000155">
    <property type="term" value="F:phosphorelay sensor kinase activity"/>
    <property type="evidence" value="ECO:0007669"/>
    <property type="project" value="InterPro"/>
</dbReference>
<dbReference type="Pfam" id="PF01590">
    <property type="entry name" value="GAF"/>
    <property type="match status" value="1"/>
</dbReference>
<dbReference type="SMART" id="SM00091">
    <property type="entry name" value="PAS"/>
    <property type="match status" value="1"/>
</dbReference>
<dbReference type="SMART" id="SM00448">
    <property type="entry name" value="REC"/>
    <property type="match status" value="2"/>
</dbReference>
<dbReference type="PROSITE" id="PS50113">
    <property type="entry name" value="PAC"/>
    <property type="match status" value="1"/>
</dbReference>
<dbReference type="CDD" id="cd16922">
    <property type="entry name" value="HATPase_EvgS-ArcB-TorS-like"/>
    <property type="match status" value="1"/>
</dbReference>
<dbReference type="PANTHER" id="PTHR43547:SF2">
    <property type="entry name" value="HYBRID SIGNAL TRANSDUCTION HISTIDINE KINASE C"/>
    <property type="match status" value="1"/>
</dbReference>
<dbReference type="PROSITE" id="PS50110">
    <property type="entry name" value="RESPONSE_REGULATORY"/>
    <property type="match status" value="2"/>
</dbReference>
<dbReference type="GO" id="GO:0005886">
    <property type="term" value="C:plasma membrane"/>
    <property type="evidence" value="ECO:0007669"/>
    <property type="project" value="UniProtKB-SubCell"/>
</dbReference>
<dbReference type="SMART" id="SM00065">
    <property type="entry name" value="GAF"/>
    <property type="match status" value="1"/>
</dbReference>
<dbReference type="Gene3D" id="3.30.450.40">
    <property type="match status" value="1"/>
</dbReference>
<dbReference type="InterPro" id="IPR001610">
    <property type="entry name" value="PAC"/>
</dbReference>
<dbReference type="InterPro" id="IPR011006">
    <property type="entry name" value="CheY-like_superfamily"/>
</dbReference>
<dbReference type="Gene3D" id="3.30.565.10">
    <property type="entry name" value="Histidine kinase-like ATPase, C-terminal domain"/>
    <property type="match status" value="1"/>
</dbReference>
<dbReference type="GO" id="GO:0005524">
    <property type="term" value="F:ATP binding"/>
    <property type="evidence" value="ECO:0007669"/>
    <property type="project" value="UniProtKB-KW"/>
</dbReference>
<dbReference type="CDD" id="cd00156">
    <property type="entry name" value="REC"/>
    <property type="match status" value="1"/>
</dbReference>
<dbReference type="FunFam" id="1.10.287.130:FF:000001">
    <property type="entry name" value="Two-component sensor histidine kinase"/>
    <property type="match status" value="1"/>
</dbReference>
<evidence type="ECO:0000259" key="15">
    <source>
        <dbReference type="PROSITE" id="PS50110"/>
    </source>
</evidence>
<keyword evidence="9" id="KW-0418">Kinase</keyword>
<feature type="domain" description="Response regulatory" evidence="15">
    <location>
        <begin position="704"/>
        <end position="822"/>
    </location>
</feature>
<evidence type="ECO:0000259" key="17">
    <source>
        <dbReference type="PROSITE" id="PS50113"/>
    </source>
</evidence>
<dbReference type="FunFam" id="3.30.565.10:FF:000023">
    <property type="entry name" value="PAS domain-containing sensor histidine kinase"/>
    <property type="match status" value="1"/>
</dbReference>
<dbReference type="InterPro" id="IPR003018">
    <property type="entry name" value="GAF"/>
</dbReference>
<keyword evidence="10" id="KW-0067">ATP-binding</keyword>
<evidence type="ECO:0000256" key="3">
    <source>
        <dbReference type="ARBA" id="ARBA00004314"/>
    </source>
</evidence>
<evidence type="ECO:0000256" key="11">
    <source>
        <dbReference type="ARBA" id="ARBA00023012"/>
    </source>
</evidence>
<sequence length="828" mass="91035">MPSQPSGDMSDSLRILLVDDDEIDRMGVQRVVRASGLTAEVVEAFDGAEAIGMLRAQAFDVVLLDFRMPGHDGLWVLREVARRGIGTPIIMLTGQGDEHTAVELMKAGAADYIAKAQLTAELLDQSVRQTLRLHLAQQQHRTLAEALPLLVFSARPDGTCDYVNRRWSEYTGLTWGETVTEGWKAICHPEDLAESLRQWDAVLQNGQPFESSSRMRRHTDGAWRWHLIRAMPLRNPHGRIIQWLGTCTDIDDQKRATEALSFLAEASTQLTASLDRAATLERLAGLIVPRLGDWCAIYLLQEDGTRPEPAMLAHADPSLTPLVRELHRRHPLPADLPFSYPRVLRTGEPELVADSVEALVRQVVGEDTPLGPLERIVPRSWVMVPLRAQRRVFGALRVCVTGTSRSYTQRDLELVQELGRRVEIALDNARLFEVAKEEHQRAEQANRAKDEFLATLSHELRTPLTAILGWTRMLRSGQLSPEKQARALETVERNAQVQTQLIEDLLDVSRIIAGKVRLDVRPVSPLGVVEAALDSVRPTAEAKGVQLYGELDAGADLISGDPDRLQQVVWNLLTNAIKFTPRGGRVSARLRRAGTGVAIEVEDTGQGIPPDFLPYVFERFRQFESGLVRKHGGLGLGLSIVRHITELHGGTIQAHSEGEGRGARFTVTLPLVTAFPEHGRTSVSPSTLDGGKSFTGMPELRGLNVLVVDDAPDAREFLTTVLETCGAQVVTAASAAEGMEQVQRFRPDAVVSDVGMPGEDGYSFIRRLRALPPAQGGQSPAIAVTAFTRMDDRARALLAGFQSHLPKPIEPSELVRVLASLTGRLPPG</sequence>
<keyword evidence="12" id="KW-0472">Membrane</keyword>
<dbReference type="EC" id="2.7.13.3" evidence="4"/>
<dbReference type="Pfam" id="PF00072">
    <property type="entry name" value="Response_reg"/>
    <property type="match status" value="2"/>
</dbReference>
<keyword evidence="6 13" id="KW-0597">Phosphoprotein</keyword>
<dbReference type="SUPFAM" id="SSF55781">
    <property type="entry name" value="GAF domain-like"/>
    <property type="match status" value="1"/>
</dbReference>
<dbReference type="FunFam" id="3.30.450.20:FF:000099">
    <property type="entry name" value="Sensory box sensor histidine kinase"/>
    <property type="match status" value="1"/>
</dbReference>
<accession>A0A848L4N4</accession>
<organism evidence="18 19">
    <name type="scientific">Pyxidicoccus fallax</name>
    <dbReference type="NCBI Taxonomy" id="394095"/>
    <lineage>
        <taxon>Bacteria</taxon>
        <taxon>Pseudomonadati</taxon>
        <taxon>Myxococcota</taxon>
        <taxon>Myxococcia</taxon>
        <taxon>Myxococcales</taxon>
        <taxon>Cystobacterineae</taxon>
        <taxon>Myxococcaceae</taxon>
        <taxon>Pyxidicoccus</taxon>
    </lineage>
</organism>
<dbReference type="PRINTS" id="PR00344">
    <property type="entry name" value="BCTRLSENSOR"/>
</dbReference>
<dbReference type="InterPro" id="IPR036097">
    <property type="entry name" value="HisK_dim/P_sf"/>
</dbReference>
<feature type="domain" description="PAC" evidence="17">
    <location>
        <begin position="209"/>
        <end position="262"/>
    </location>
</feature>
<dbReference type="Pfam" id="PF02518">
    <property type="entry name" value="HATPase_c"/>
    <property type="match status" value="1"/>
</dbReference>
<dbReference type="PANTHER" id="PTHR43547">
    <property type="entry name" value="TWO-COMPONENT HISTIDINE KINASE"/>
    <property type="match status" value="1"/>
</dbReference>
<evidence type="ECO:0000259" key="16">
    <source>
        <dbReference type="PROSITE" id="PS50112"/>
    </source>
</evidence>
<evidence type="ECO:0000256" key="13">
    <source>
        <dbReference type="PROSITE-ProRule" id="PRU00169"/>
    </source>
</evidence>
<comment type="caution">
    <text evidence="18">The sequence shown here is derived from an EMBL/GenBank/DDBJ whole genome shotgun (WGS) entry which is preliminary data.</text>
</comment>
<dbReference type="SUPFAM" id="SSF55785">
    <property type="entry name" value="PYP-like sensor domain (PAS domain)"/>
    <property type="match status" value="1"/>
</dbReference>
<comment type="catalytic activity">
    <reaction evidence="1">
        <text>ATP + protein L-histidine = ADP + protein N-phospho-L-histidine.</text>
        <dbReference type="EC" id="2.7.13.3"/>
    </reaction>
</comment>
<dbReference type="CDD" id="cd17580">
    <property type="entry name" value="REC_2_DhkD-like"/>
    <property type="match status" value="1"/>
</dbReference>
<dbReference type="PROSITE" id="PS50109">
    <property type="entry name" value="HIS_KIN"/>
    <property type="match status" value="1"/>
</dbReference>
<dbReference type="InterPro" id="IPR036890">
    <property type="entry name" value="HATPase_C_sf"/>
</dbReference>
<dbReference type="InterPro" id="IPR005467">
    <property type="entry name" value="His_kinase_dom"/>
</dbReference>
<dbReference type="Gene3D" id="3.40.50.2300">
    <property type="match status" value="2"/>
</dbReference>
<evidence type="ECO:0000256" key="9">
    <source>
        <dbReference type="ARBA" id="ARBA00022777"/>
    </source>
</evidence>
<keyword evidence="11" id="KW-0902">Two-component regulatory system</keyword>
<evidence type="ECO:0000256" key="5">
    <source>
        <dbReference type="ARBA" id="ARBA00022475"/>
    </source>
</evidence>
<dbReference type="SMART" id="SM00388">
    <property type="entry name" value="HisKA"/>
    <property type="match status" value="1"/>
</dbReference>
<protein>
    <recommendedName>
        <fullName evidence="4">histidine kinase</fullName>
        <ecNumber evidence="4">2.7.13.3</ecNumber>
    </recommendedName>
</protein>
<dbReference type="EMBL" id="JABBJJ010000006">
    <property type="protein sequence ID" value="NMO13674.1"/>
    <property type="molecule type" value="Genomic_DNA"/>
</dbReference>
<feature type="modified residue" description="4-aspartylphosphate" evidence="13">
    <location>
        <position position="753"/>
    </location>
</feature>
<dbReference type="InterPro" id="IPR035965">
    <property type="entry name" value="PAS-like_dom_sf"/>
</dbReference>
<proteinExistence type="predicted"/>
<feature type="modified residue" description="4-aspartylphosphate" evidence="13">
    <location>
        <position position="65"/>
    </location>
</feature>
<comment type="subcellular location">
    <subcellularLocation>
        <location evidence="2">Cell membrane</location>
    </subcellularLocation>
    <subcellularLocation>
        <location evidence="3">Membrane raft</location>
        <topology evidence="3">Multi-pass membrane protein</topology>
    </subcellularLocation>
</comment>
<dbReference type="InterPro" id="IPR001789">
    <property type="entry name" value="Sig_transdc_resp-reg_receiver"/>
</dbReference>
<evidence type="ECO:0000313" key="19">
    <source>
        <dbReference type="Proteomes" id="UP000518300"/>
    </source>
</evidence>
<evidence type="ECO:0000256" key="7">
    <source>
        <dbReference type="ARBA" id="ARBA00022679"/>
    </source>
</evidence>
<feature type="domain" description="Histidine kinase" evidence="14">
    <location>
        <begin position="455"/>
        <end position="673"/>
    </location>
</feature>
<dbReference type="InterPro" id="IPR004358">
    <property type="entry name" value="Sig_transdc_His_kin-like_C"/>
</dbReference>
<keyword evidence="7" id="KW-0808">Transferase</keyword>
<dbReference type="InterPro" id="IPR000014">
    <property type="entry name" value="PAS"/>
</dbReference>